<dbReference type="Pfam" id="PF04479">
    <property type="entry name" value="RTA1"/>
    <property type="match status" value="1"/>
</dbReference>
<dbReference type="PANTHER" id="PTHR31465:SF9">
    <property type="entry name" value="SPHINGOID LONG-CHAIN BASE TRANSPORTER RSB1"/>
    <property type="match status" value="1"/>
</dbReference>
<feature type="transmembrane region" description="Helical" evidence="5">
    <location>
        <begin position="123"/>
        <end position="146"/>
    </location>
</feature>
<keyword evidence="2 5" id="KW-0812">Transmembrane</keyword>
<evidence type="ECO:0000256" key="2">
    <source>
        <dbReference type="ARBA" id="ARBA00022692"/>
    </source>
</evidence>
<evidence type="ECO:0000256" key="3">
    <source>
        <dbReference type="ARBA" id="ARBA00022989"/>
    </source>
</evidence>
<dbReference type="AlphaFoldDB" id="A0A1Y2CLY9"/>
<feature type="transmembrane region" description="Helical" evidence="5">
    <location>
        <begin position="49"/>
        <end position="68"/>
    </location>
</feature>
<sequence length="308" mass="33284">MSSSDVQLDNPYGGYIPSLPTAVVFIAIFGLSSLVFLYQIFAHRPRRMLWMLVFPICGLVEIIGWGGRLWSHFSIYGDGYLMQICCLTIAPTFISAGLYMLLGVLIQRIAPQHSWLSGTWFKIVFVVADVVSLVVQAVGGALAASSETESGTELGGRIMLGGIAFQLFVMIVFAFYAIVWTVKARKEIRETIASLPGGQGISRASLSMSICSTMIILRGFYRSVELGDGFRGSIATNEPLFLLDAIPVAIAMFVVNALPPQKNLSSLYDSASYPKCSSDSILMAEQGGQTEVRSSAGTLVGNEATKGY</sequence>
<dbReference type="STRING" id="106004.A0A1Y2CLY9"/>
<dbReference type="Proteomes" id="UP000193467">
    <property type="component" value="Unassembled WGS sequence"/>
</dbReference>
<name>A0A1Y2CLY9_9BASI</name>
<evidence type="ECO:0000256" key="4">
    <source>
        <dbReference type="ARBA" id="ARBA00023136"/>
    </source>
</evidence>
<evidence type="ECO:0000313" key="7">
    <source>
        <dbReference type="Proteomes" id="UP000193467"/>
    </source>
</evidence>
<organism evidence="6 7">
    <name type="scientific">Leucosporidium creatinivorum</name>
    <dbReference type="NCBI Taxonomy" id="106004"/>
    <lineage>
        <taxon>Eukaryota</taxon>
        <taxon>Fungi</taxon>
        <taxon>Dikarya</taxon>
        <taxon>Basidiomycota</taxon>
        <taxon>Pucciniomycotina</taxon>
        <taxon>Microbotryomycetes</taxon>
        <taxon>Leucosporidiales</taxon>
        <taxon>Leucosporidium</taxon>
    </lineage>
</organism>
<keyword evidence="4 5" id="KW-0472">Membrane</keyword>
<dbReference type="PANTHER" id="PTHR31465">
    <property type="entry name" value="PROTEIN RTA1-RELATED"/>
    <property type="match status" value="1"/>
</dbReference>
<evidence type="ECO:0000313" key="6">
    <source>
        <dbReference type="EMBL" id="ORY48013.1"/>
    </source>
</evidence>
<evidence type="ECO:0000256" key="1">
    <source>
        <dbReference type="ARBA" id="ARBA00004141"/>
    </source>
</evidence>
<gene>
    <name evidence="6" type="ORF">BCR35DRAFT_336147</name>
</gene>
<dbReference type="GO" id="GO:0005886">
    <property type="term" value="C:plasma membrane"/>
    <property type="evidence" value="ECO:0007669"/>
    <property type="project" value="TreeGrafter"/>
</dbReference>
<feature type="transmembrane region" description="Helical" evidence="5">
    <location>
        <begin position="80"/>
        <end position="102"/>
    </location>
</feature>
<comment type="caution">
    <text evidence="6">The sequence shown here is derived from an EMBL/GenBank/DDBJ whole genome shotgun (WGS) entry which is preliminary data.</text>
</comment>
<proteinExistence type="predicted"/>
<dbReference type="InParanoid" id="A0A1Y2CLY9"/>
<protein>
    <submittedName>
        <fullName evidence="6">RTA1 like protein-domain-containing protein</fullName>
    </submittedName>
</protein>
<feature type="transmembrane region" description="Helical" evidence="5">
    <location>
        <begin position="12"/>
        <end position="37"/>
    </location>
</feature>
<dbReference type="InterPro" id="IPR007568">
    <property type="entry name" value="RTA1"/>
</dbReference>
<accession>A0A1Y2CLY9</accession>
<feature type="transmembrane region" description="Helical" evidence="5">
    <location>
        <begin position="158"/>
        <end position="179"/>
    </location>
</feature>
<keyword evidence="7" id="KW-1185">Reference proteome</keyword>
<dbReference type="GO" id="GO:0000324">
    <property type="term" value="C:fungal-type vacuole"/>
    <property type="evidence" value="ECO:0007669"/>
    <property type="project" value="TreeGrafter"/>
</dbReference>
<comment type="subcellular location">
    <subcellularLocation>
        <location evidence="1">Membrane</location>
        <topology evidence="1">Multi-pass membrane protein</topology>
    </subcellularLocation>
</comment>
<reference evidence="6 7" key="1">
    <citation type="submission" date="2016-07" db="EMBL/GenBank/DDBJ databases">
        <title>Pervasive Adenine N6-methylation of Active Genes in Fungi.</title>
        <authorList>
            <consortium name="DOE Joint Genome Institute"/>
            <person name="Mondo S.J."/>
            <person name="Dannebaum R.O."/>
            <person name="Kuo R.C."/>
            <person name="Labutti K."/>
            <person name="Haridas S."/>
            <person name="Kuo A."/>
            <person name="Salamov A."/>
            <person name="Ahrendt S.R."/>
            <person name="Lipzen A."/>
            <person name="Sullivan W."/>
            <person name="Andreopoulos W.B."/>
            <person name="Clum A."/>
            <person name="Lindquist E."/>
            <person name="Daum C."/>
            <person name="Ramamoorthy G.K."/>
            <person name="Gryganskyi A."/>
            <person name="Culley D."/>
            <person name="Magnuson J.K."/>
            <person name="James T.Y."/>
            <person name="O'Malley M.A."/>
            <person name="Stajich J.E."/>
            <person name="Spatafora J.W."/>
            <person name="Visel A."/>
            <person name="Grigoriev I.V."/>
        </authorList>
    </citation>
    <scope>NUCLEOTIDE SEQUENCE [LARGE SCALE GENOMIC DNA]</scope>
    <source>
        <strain evidence="6 7">62-1032</strain>
    </source>
</reference>
<dbReference type="EMBL" id="MCGR01000115">
    <property type="protein sequence ID" value="ORY48013.1"/>
    <property type="molecule type" value="Genomic_DNA"/>
</dbReference>
<keyword evidence="3 5" id="KW-1133">Transmembrane helix</keyword>
<dbReference type="OrthoDB" id="3358017at2759"/>
<evidence type="ECO:0000256" key="5">
    <source>
        <dbReference type="SAM" id="Phobius"/>
    </source>
</evidence>